<evidence type="ECO:0008006" key="3">
    <source>
        <dbReference type="Google" id="ProtNLM"/>
    </source>
</evidence>
<name>A0A1B4V590_9GAMM</name>
<dbReference type="AlphaFoldDB" id="A0A1B4V590"/>
<evidence type="ECO:0000313" key="2">
    <source>
        <dbReference type="Proteomes" id="UP000218899"/>
    </source>
</evidence>
<dbReference type="InterPro" id="IPR029063">
    <property type="entry name" value="SAM-dependent_MTases_sf"/>
</dbReference>
<dbReference type="Pfam" id="PF13578">
    <property type="entry name" value="Methyltransf_24"/>
    <property type="match status" value="1"/>
</dbReference>
<dbReference type="KEGG" id="sva:SVA_2053"/>
<reference evidence="1 2" key="1">
    <citation type="submission" date="2015-08" db="EMBL/GenBank/DDBJ databases">
        <title>Complete genome sequence of Sulfurifustis variabilis.</title>
        <authorList>
            <person name="Miura A."/>
            <person name="Kojima H."/>
            <person name="Fukui M."/>
        </authorList>
    </citation>
    <scope>NUCLEOTIDE SEQUENCE [LARGE SCALE GENOMIC DNA]</scope>
    <source>
        <strain evidence="2">skN76</strain>
    </source>
</reference>
<evidence type="ECO:0000313" key="1">
    <source>
        <dbReference type="EMBL" id="BAU48605.1"/>
    </source>
</evidence>
<protein>
    <recommendedName>
        <fullName evidence="3">Methyltransferase</fullName>
    </recommendedName>
</protein>
<organism evidence="1 2">
    <name type="scientific">Sulfurifustis variabilis</name>
    <dbReference type="NCBI Taxonomy" id="1675686"/>
    <lineage>
        <taxon>Bacteria</taxon>
        <taxon>Pseudomonadati</taxon>
        <taxon>Pseudomonadota</taxon>
        <taxon>Gammaproteobacteria</taxon>
        <taxon>Acidiferrobacterales</taxon>
        <taxon>Acidiferrobacteraceae</taxon>
        <taxon>Sulfurifustis</taxon>
    </lineage>
</organism>
<dbReference type="EMBL" id="AP014936">
    <property type="protein sequence ID" value="BAU48605.1"/>
    <property type="molecule type" value="Genomic_DNA"/>
</dbReference>
<gene>
    <name evidence="1" type="ORF">SVA_2053</name>
</gene>
<dbReference type="Gene3D" id="3.40.50.150">
    <property type="entry name" value="Vaccinia Virus protein VP39"/>
    <property type="match status" value="1"/>
</dbReference>
<sequence>MGMKGETVPIINQIEDMVRGVPGWTPIDQLYTLFNLVCLTSDLPGDILEIGSWCGRSSAVLGFAARLSGEARVMCVDLFPGKTDWKQNPDGSYSFRVAIAGKTYGGYQEQTVWKEPFERDIAPIYARYDSVFDVFSDTIRRQGLQERVEAFRGNSETFADQAPPGFRCRVAFIDGDHSYEAVCRDIRNVERFLVPGGWVCFDDAFSHYEGVNRAITDLVIKNPDYALGQQMTRKLFIARRKPVAA</sequence>
<dbReference type="SUPFAM" id="SSF53335">
    <property type="entry name" value="S-adenosyl-L-methionine-dependent methyltransferases"/>
    <property type="match status" value="1"/>
</dbReference>
<dbReference type="Proteomes" id="UP000218899">
    <property type="component" value="Chromosome"/>
</dbReference>
<accession>A0A1B4V590</accession>
<proteinExistence type="predicted"/>
<keyword evidence="2" id="KW-1185">Reference proteome</keyword>